<dbReference type="PANTHER" id="PTHR11319">
    <property type="entry name" value="G PROTEIN-COUPLED RECEPTOR-RELATED"/>
    <property type="match status" value="1"/>
</dbReference>
<dbReference type="Gene3D" id="2.60.40.10">
    <property type="entry name" value="Immunoglobulins"/>
    <property type="match status" value="1"/>
</dbReference>
<protein>
    <recommendedName>
        <fullName evidence="10">DUF11 domain-containing protein</fullName>
    </recommendedName>
</protein>
<keyword evidence="7" id="KW-0998">Cell outer membrane</keyword>
<evidence type="ECO:0000256" key="4">
    <source>
        <dbReference type="ARBA" id="ARBA00022525"/>
    </source>
</evidence>
<evidence type="ECO:0000256" key="7">
    <source>
        <dbReference type="ARBA" id="ARBA00023237"/>
    </source>
</evidence>
<evidence type="ECO:0000256" key="2">
    <source>
        <dbReference type="ARBA" id="ARBA00004442"/>
    </source>
</evidence>
<dbReference type="KEGG" id="mfi:DSM1535_0277"/>
<evidence type="ECO:0000256" key="6">
    <source>
        <dbReference type="ARBA" id="ARBA00023136"/>
    </source>
</evidence>
<dbReference type="SUPFAM" id="SSF51126">
    <property type="entry name" value="Pectin lyase-like"/>
    <property type="match status" value="1"/>
</dbReference>
<dbReference type="InterPro" id="IPR003368">
    <property type="entry name" value="POMP_repeat"/>
</dbReference>
<organism evidence="11">
    <name type="scientific">Methanobacterium formicicum</name>
    <dbReference type="NCBI Taxonomy" id="2162"/>
    <lineage>
        <taxon>Archaea</taxon>
        <taxon>Methanobacteriati</taxon>
        <taxon>Methanobacteriota</taxon>
        <taxon>Methanomada group</taxon>
        <taxon>Methanobacteria</taxon>
        <taxon>Methanobacteriales</taxon>
        <taxon>Methanobacteriaceae</taxon>
        <taxon>Methanobacterium</taxon>
    </lineage>
</organism>
<gene>
    <name evidence="11" type="ORF">DSM1535_0277</name>
</gene>
<dbReference type="GO" id="GO:0005576">
    <property type="term" value="C:extracellular region"/>
    <property type="evidence" value="ECO:0007669"/>
    <property type="project" value="UniProtKB-SubCell"/>
</dbReference>
<dbReference type="InterPro" id="IPR012332">
    <property type="entry name" value="Autotransporter_pectin_lyase_C"/>
</dbReference>
<keyword evidence="9" id="KW-0812">Transmembrane</keyword>
<comment type="subcellular location">
    <subcellularLocation>
        <location evidence="1">Cell envelope</location>
    </subcellularLocation>
    <subcellularLocation>
        <location evidence="2">Cell outer membrane</location>
    </subcellularLocation>
    <subcellularLocation>
        <location evidence="3">Secreted</location>
    </subcellularLocation>
</comment>
<dbReference type="RefSeq" id="WP_144405509.1">
    <property type="nucleotide sequence ID" value="NZ_JARVXG010000038.1"/>
</dbReference>
<evidence type="ECO:0000313" key="11">
    <source>
        <dbReference type="EMBL" id="CEA12641.1"/>
    </source>
</evidence>
<evidence type="ECO:0000259" key="10">
    <source>
        <dbReference type="Pfam" id="PF01345"/>
    </source>
</evidence>
<evidence type="ECO:0000256" key="3">
    <source>
        <dbReference type="ARBA" id="ARBA00004613"/>
    </source>
</evidence>
<dbReference type="PATRIC" id="fig|2162.9.peg.291"/>
<keyword evidence="5" id="KW-0732">Signal</keyword>
<keyword evidence="6 9" id="KW-0472">Membrane</keyword>
<feature type="region of interest" description="Disordered" evidence="8">
    <location>
        <begin position="20"/>
        <end position="62"/>
    </location>
</feature>
<feature type="transmembrane region" description="Helical" evidence="9">
    <location>
        <begin position="617"/>
        <end position="637"/>
    </location>
</feature>
<dbReference type="Pfam" id="PF01345">
    <property type="entry name" value="DUF11"/>
    <property type="match status" value="1"/>
</dbReference>
<dbReference type="InterPro" id="IPR013783">
    <property type="entry name" value="Ig-like_fold"/>
</dbReference>
<keyword evidence="9" id="KW-1133">Transmembrane helix</keyword>
<dbReference type="AlphaFoldDB" id="A0A090JTA7"/>
<dbReference type="NCBIfam" id="TIGR01451">
    <property type="entry name" value="B_ant_repeat"/>
    <property type="match status" value="1"/>
</dbReference>
<evidence type="ECO:0000256" key="9">
    <source>
        <dbReference type="SAM" id="Phobius"/>
    </source>
</evidence>
<proteinExistence type="predicted"/>
<dbReference type="InterPro" id="IPR047589">
    <property type="entry name" value="DUF11_rpt"/>
</dbReference>
<name>A0A090JTA7_METFO</name>
<keyword evidence="4" id="KW-0964">Secreted</keyword>
<dbReference type="Pfam" id="PF02415">
    <property type="entry name" value="Chlam_PMP"/>
    <property type="match status" value="1"/>
</dbReference>
<sequence>MIILVIALVLGVGSVAAASEDNTSQANNSTSITTAPELTETQTDNTVNSDPATPADPQIWRDGAPVARGGHPAGYQYSTIAEAINDALDGDTIMLESGAVFHEQLTVGKSLTFNVLDQDPATLNGSTFSGSILTINPGVTVYLYNLIFTDGNTGDSGGAIFNMGTLTAENCTFTHNTASNNGGAICNWQSTVALTNCTFVGNQGYLGGAILSFMSSNPFSITGCTFTDNIATEGAAINNNIGSTVIIADSNFTGNHADVGGAIINWGVLSITGSNLENNSANFGGAFYIWATGVTTTAHFNRIVGNTAPNGNAIYCSGSTIDATHNWWGNNTPDFSSLFTVVSGGSVNADPWMILQVTTNPGAINNSENSQVTVDLLHDSTYDPANPEASYHDPSLGHVPDKLPILLNLSWGSFTDPVISHTITSYLVNGTTTATFYANEGKAPTDPVTVNATLDSYPASGTIEVEPVSNLSITLNGPATVSAGKTITYTVTFTNSGLDDAENVNLTDNLPPGLYNIRWTAVYSGGASGPASGTGNLNLNLGTVPANGMVTITVTADVPSSTVEGTVLTNMVTVASTTGTTRDATATTTVTGYSENSDPATVNAATSEKTIPMQTTGVPIAGIVLSILMVLGGFIGAQKRE</sequence>
<dbReference type="PANTHER" id="PTHR11319:SF35">
    <property type="entry name" value="OUTER MEMBRANE PROTEIN PMPC-RELATED"/>
    <property type="match status" value="1"/>
</dbReference>
<dbReference type="InterPro" id="IPR011050">
    <property type="entry name" value="Pectin_lyase_fold/virulence"/>
</dbReference>
<evidence type="ECO:0000256" key="5">
    <source>
        <dbReference type="ARBA" id="ARBA00022729"/>
    </source>
</evidence>
<reference evidence="11" key="1">
    <citation type="submission" date="2014-08" db="EMBL/GenBank/DDBJ databases">
        <authorList>
            <person name="Wibberg D."/>
        </authorList>
    </citation>
    <scope>NUCLEOTIDE SEQUENCE</scope>
</reference>
<dbReference type="EMBL" id="LN515531">
    <property type="protein sequence ID" value="CEA12641.1"/>
    <property type="molecule type" value="Genomic_DNA"/>
</dbReference>
<dbReference type="InterPro" id="IPR001434">
    <property type="entry name" value="OmcB-like_DUF11"/>
</dbReference>
<feature type="domain" description="DUF11" evidence="10">
    <location>
        <begin position="477"/>
        <end position="583"/>
    </location>
</feature>
<feature type="compositionally biased region" description="Polar residues" evidence="8">
    <location>
        <begin position="20"/>
        <end position="51"/>
    </location>
</feature>
<accession>A0A090JTA7</accession>
<dbReference type="Gene3D" id="2.160.20.20">
    <property type="match status" value="1"/>
</dbReference>
<evidence type="ECO:0000256" key="8">
    <source>
        <dbReference type="SAM" id="MobiDB-lite"/>
    </source>
</evidence>
<evidence type="ECO:0000256" key="1">
    <source>
        <dbReference type="ARBA" id="ARBA00004196"/>
    </source>
</evidence>